<proteinExistence type="predicted"/>
<dbReference type="Gene3D" id="2.60.120.10">
    <property type="entry name" value="Jelly Rolls"/>
    <property type="match status" value="1"/>
</dbReference>
<dbReference type="GO" id="GO:0003700">
    <property type="term" value="F:DNA-binding transcription factor activity"/>
    <property type="evidence" value="ECO:0007669"/>
    <property type="project" value="TreeGrafter"/>
</dbReference>
<dbReference type="EMBL" id="CP163440">
    <property type="protein sequence ID" value="XDQ65100.1"/>
    <property type="molecule type" value="Genomic_DNA"/>
</dbReference>
<organism evidence="3">
    <name type="scientific">Streptomyces sp. R35</name>
    <dbReference type="NCBI Taxonomy" id="3238630"/>
    <lineage>
        <taxon>Bacteria</taxon>
        <taxon>Bacillati</taxon>
        <taxon>Actinomycetota</taxon>
        <taxon>Actinomycetes</taxon>
        <taxon>Kitasatosporales</taxon>
        <taxon>Streptomycetaceae</taxon>
        <taxon>Streptomyces</taxon>
    </lineage>
</organism>
<accession>A0AB39S9V6</accession>
<name>A0AB39S9V6_9ACTN</name>
<dbReference type="Pfam" id="PF07883">
    <property type="entry name" value="Cupin_2"/>
    <property type="match status" value="1"/>
</dbReference>
<dbReference type="Gene3D" id="1.10.260.40">
    <property type="entry name" value="lambda repressor-like DNA-binding domains"/>
    <property type="match status" value="1"/>
</dbReference>
<dbReference type="AlphaFoldDB" id="A0AB39S9V6"/>
<dbReference type="SUPFAM" id="SSF47413">
    <property type="entry name" value="lambda repressor-like DNA-binding domains"/>
    <property type="match status" value="1"/>
</dbReference>
<dbReference type="RefSeq" id="WP_369261675.1">
    <property type="nucleotide sequence ID" value="NZ_CP163440.1"/>
</dbReference>
<dbReference type="PANTHER" id="PTHR46797">
    <property type="entry name" value="HTH-TYPE TRANSCRIPTIONAL REGULATOR"/>
    <property type="match status" value="1"/>
</dbReference>
<dbReference type="InterPro" id="IPR010982">
    <property type="entry name" value="Lambda_DNA-bd_dom_sf"/>
</dbReference>
<dbReference type="InterPro" id="IPR013096">
    <property type="entry name" value="Cupin_2"/>
</dbReference>
<evidence type="ECO:0000259" key="2">
    <source>
        <dbReference type="PROSITE" id="PS50943"/>
    </source>
</evidence>
<dbReference type="SMART" id="SM00530">
    <property type="entry name" value="HTH_XRE"/>
    <property type="match status" value="1"/>
</dbReference>
<keyword evidence="1" id="KW-0238">DNA-binding</keyword>
<feature type="domain" description="HTH cro/C1-type" evidence="2">
    <location>
        <begin position="40"/>
        <end position="94"/>
    </location>
</feature>
<dbReference type="Pfam" id="PF01381">
    <property type="entry name" value="HTH_3"/>
    <property type="match status" value="1"/>
</dbReference>
<dbReference type="CDD" id="cd02209">
    <property type="entry name" value="cupin_XRE_C"/>
    <property type="match status" value="1"/>
</dbReference>
<evidence type="ECO:0000256" key="1">
    <source>
        <dbReference type="ARBA" id="ARBA00023125"/>
    </source>
</evidence>
<evidence type="ECO:0000313" key="3">
    <source>
        <dbReference type="EMBL" id="XDQ65100.1"/>
    </source>
</evidence>
<dbReference type="PROSITE" id="PS50943">
    <property type="entry name" value="HTH_CROC1"/>
    <property type="match status" value="1"/>
</dbReference>
<dbReference type="InterPro" id="IPR014710">
    <property type="entry name" value="RmlC-like_jellyroll"/>
</dbReference>
<dbReference type="SUPFAM" id="SSF51182">
    <property type="entry name" value="RmlC-like cupins"/>
    <property type="match status" value="1"/>
</dbReference>
<dbReference type="InterPro" id="IPR011051">
    <property type="entry name" value="RmlC_Cupin_sf"/>
</dbReference>
<dbReference type="CDD" id="cd00093">
    <property type="entry name" value="HTH_XRE"/>
    <property type="match status" value="1"/>
</dbReference>
<dbReference type="GO" id="GO:0003677">
    <property type="term" value="F:DNA binding"/>
    <property type="evidence" value="ECO:0007669"/>
    <property type="project" value="UniProtKB-KW"/>
</dbReference>
<dbReference type="InterPro" id="IPR050807">
    <property type="entry name" value="TransReg_Diox_bact_type"/>
</dbReference>
<sequence>MLDSPQIQYPGVQIQHLGHGGIALSTDPAEAVSATLAANLRAGRRERGWRLEDLASRSGVSRGMLQQIETGQTNPSIATVARICATLGISIGELVEPPEDLGRVTTAADIDVRRAGRASEARLLINDGQAPFVELWDFVIAPNDEISSHAHPTGTRELIHLHEGELVVEVGGAAFHVAEGGSVRIRGDRAHVYRNPTAQPVRLTMTVVYSGNQDPRYARPAT</sequence>
<dbReference type="PANTHER" id="PTHR46797:SF1">
    <property type="entry name" value="METHYLPHOSPHONATE SYNTHASE"/>
    <property type="match status" value="1"/>
</dbReference>
<gene>
    <name evidence="3" type="ORF">AB5J50_32110</name>
</gene>
<dbReference type="InterPro" id="IPR001387">
    <property type="entry name" value="Cro/C1-type_HTH"/>
</dbReference>
<dbReference type="GO" id="GO:0005829">
    <property type="term" value="C:cytosol"/>
    <property type="evidence" value="ECO:0007669"/>
    <property type="project" value="TreeGrafter"/>
</dbReference>
<reference evidence="3" key="1">
    <citation type="submission" date="2024-07" db="EMBL/GenBank/DDBJ databases">
        <authorList>
            <person name="Yu S.T."/>
        </authorList>
    </citation>
    <scope>NUCLEOTIDE SEQUENCE</scope>
    <source>
        <strain evidence="3">R35</strain>
    </source>
</reference>
<protein>
    <submittedName>
        <fullName evidence="3">Helix-turn-helix domain-containing protein</fullName>
    </submittedName>
</protein>